<dbReference type="Proteomes" id="UP000095038">
    <property type="component" value="Unassembled WGS sequence"/>
</dbReference>
<proteinExistence type="predicted"/>
<evidence type="ECO:0000313" key="1">
    <source>
        <dbReference type="EMBL" id="ODV59773.1"/>
    </source>
</evidence>
<dbReference type="InParanoid" id="A0A1D2VE52"/>
<name>A0A1D2VE52_9ASCO</name>
<keyword evidence="2" id="KW-1185">Reference proteome</keyword>
<evidence type="ECO:0000313" key="2">
    <source>
        <dbReference type="Proteomes" id="UP000095038"/>
    </source>
</evidence>
<gene>
    <name evidence="1" type="ORF">ASCRUDRAFT_106781</name>
</gene>
<dbReference type="RefSeq" id="XP_020046080.1">
    <property type="nucleotide sequence ID" value="XM_020188659.1"/>
</dbReference>
<protein>
    <submittedName>
        <fullName evidence="1">Uncharacterized protein</fullName>
    </submittedName>
</protein>
<sequence>MVRVLDFVQREKKKVRALSSAFYFTLWRQAQTLIRAALSEQDSSVCCSAHGCAQLRLFCLHAAGALQLCSRKGKWHDRLDSGPRANGRPSVRFFFGGLIVQNNVRICNLRGLPKDCAYSSGPVCWIWWKWRFCCLCCLCSSWTIGSRLFCSTVLICLWPTQTRPTTCLWLVPVVDCSMPFPNCRSNLLLVK</sequence>
<dbReference type="EMBL" id="KV454484">
    <property type="protein sequence ID" value="ODV59773.1"/>
    <property type="molecule type" value="Genomic_DNA"/>
</dbReference>
<dbReference type="AlphaFoldDB" id="A0A1D2VE52"/>
<reference evidence="2" key="1">
    <citation type="submission" date="2016-05" db="EMBL/GenBank/DDBJ databases">
        <title>Comparative genomics of biotechnologically important yeasts.</title>
        <authorList>
            <consortium name="DOE Joint Genome Institute"/>
            <person name="Riley R."/>
            <person name="Haridas S."/>
            <person name="Wolfe K.H."/>
            <person name="Lopes M.R."/>
            <person name="Hittinger C.T."/>
            <person name="Goker M."/>
            <person name="Salamov A."/>
            <person name="Wisecaver J."/>
            <person name="Long T.M."/>
            <person name="Aerts A.L."/>
            <person name="Barry K."/>
            <person name="Choi C."/>
            <person name="Clum A."/>
            <person name="Coughlan A.Y."/>
            <person name="Deshpande S."/>
            <person name="Douglass A.P."/>
            <person name="Hanson S.J."/>
            <person name="Klenk H.-P."/>
            <person name="Labutti K."/>
            <person name="Lapidus A."/>
            <person name="Lindquist E."/>
            <person name="Lipzen A."/>
            <person name="Meier-Kolthoff J.P."/>
            <person name="Ohm R.A."/>
            <person name="Otillar R.P."/>
            <person name="Pangilinan J."/>
            <person name="Peng Y."/>
            <person name="Rokas A."/>
            <person name="Rosa C.A."/>
            <person name="Scheuner C."/>
            <person name="Sibirny A.A."/>
            <person name="Slot J.C."/>
            <person name="Stielow J.B."/>
            <person name="Sun H."/>
            <person name="Kurtzman C.P."/>
            <person name="Blackwell M."/>
            <person name="Grigoriev I.V."/>
            <person name="Jeffries T.W."/>
        </authorList>
    </citation>
    <scope>NUCLEOTIDE SEQUENCE [LARGE SCALE GENOMIC DNA]</scope>
    <source>
        <strain evidence="2">DSM 1968</strain>
    </source>
</reference>
<dbReference type="GeneID" id="30962295"/>
<accession>A0A1D2VE52</accession>
<organism evidence="1 2">
    <name type="scientific">Ascoidea rubescens DSM 1968</name>
    <dbReference type="NCBI Taxonomy" id="1344418"/>
    <lineage>
        <taxon>Eukaryota</taxon>
        <taxon>Fungi</taxon>
        <taxon>Dikarya</taxon>
        <taxon>Ascomycota</taxon>
        <taxon>Saccharomycotina</taxon>
        <taxon>Saccharomycetes</taxon>
        <taxon>Ascoideaceae</taxon>
        <taxon>Ascoidea</taxon>
    </lineage>
</organism>